<dbReference type="AlphaFoldDB" id="A0A975XVW3"/>
<protein>
    <submittedName>
        <fullName evidence="4">GNAT family N-acetyltransferase</fullName>
    </submittedName>
</protein>
<dbReference type="PANTHER" id="PTHR43877">
    <property type="entry name" value="AMINOALKYLPHOSPHONATE N-ACETYLTRANSFERASE-RELATED-RELATED"/>
    <property type="match status" value="1"/>
</dbReference>
<evidence type="ECO:0000256" key="1">
    <source>
        <dbReference type="ARBA" id="ARBA00022679"/>
    </source>
</evidence>
<proteinExistence type="predicted"/>
<sequence>MAPAPVTLDAATPADLPDLIALLRRLFAIEQDFQADPEKQVKGLTRLMASPAMARIGVARDGDGRVVAMVSAQLVISTAEGAPSAWIEDMVVAPDWQGQGVGRRVLASVLAWARAQGATRAQLLADLDNAPALAYYDHLGWQATRLGAQRLML</sequence>
<dbReference type="RefSeq" id="WP_216130709.1">
    <property type="nucleotide sequence ID" value="NZ_CP064782.1"/>
</dbReference>
<dbReference type="PANTHER" id="PTHR43877:SF2">
    <property type="entry name" value="AMINOALKYLPHOSPHONATE N-ACETYLTRANSFERASE-RELATED"/>
    <property type="match status" value="1"/>
</dbReference>
<dbReference type="GO" id="GO:0016747">
    <property type="term" value="F:acyltransferase activity, transferring groups other than amino-acyl groups"/>
    <property type="evidence" value="ECO:0007669"/>
    <property type="project" value="InterPro"/>
</dbReference>
<keyword evidence="2" id="KW-0012">Acyltransferase</keyword>
<reference evidence="4" key="1">
    <citation type="submission" date="2020-11" db="EMBL/GenBank/DDBJ databases">
        <title>Azospira inquinata sp. nov.</title>
        <authorList>
            <person name="Moe W.M."/>
            <person name="Mikes M.C."/>
        </authorList>
    </citation>
    <scope>NUCLEOTIDE SEQUENCE</scope>
    <source>
        <strain evidence="4">Azo-3</strain>
    </source>
</reference>
<evidence type="ECO:0000259" key="3">
    <source>
        <dbReference type="PROSITE" id="PS51186"/>
    </source>
</evidence>
<dbReference type="Proteomes" id="UP000683428">
    <property type="component" value="Chromosome"/>
</dbReference>
<keyword evidence="1" id="KW-0808">Transferase</keyword>
<keyword evidence="5" id="KW-1185">Reference proteome</keyword>
<accession>A0A975XVW3</accession>
<dbReference type="InterPro" id="IPR050832">
    <property type="entry name" value="Bact_Acetyltransf"/>
</dbReference>
<evidence type="ECO:0000256" key="2">
    <source>
        <dbReference type="ARBA" id="ARBA00023315"/>
    </source>
</evidence>
<dbReference type="InterPro" id="IPR000182">
    <property type="entry name" value="GNAT_dom"/>
</dbReference>
<dbReference type="Pfam" id="PF00583">
    <property type="entry name" value="Acetyltransf_1"/>
    <property type="match status" value="1"/>
</dbReference>
<gene>
    <name evidence="4" type="ORF">Azoinq_06690</name>
</gene>
<dbReference type="CDD" id="cd04301">
    <property type="entry name" value="NAT_SF"/>
    <property type="match status" value="1"/>
</dbReference>
<dbReference type="KEGG" id="aiq:Azoinq_06690"/>
<dbReference type="PROSITE" id="PS51186">
    <property type="entry name" value="GNAT"/>
    <property type="match status" value="1"/>
</dbReference>
<organism evidence="4 5">
    <name type="scientific">Azospira inquinata</name>
    <dbReference type="NCBI Taxonomy" id="2785627"/>
    <lineage>
        <taxon>Bacteria</taxon>
        <taxon>Pseudomonadati</taxon>
        <taxon>Pseudomonadota</taxon>
        <taxon>Betaproteobacteria</taxon>
        <taxon>Rhodocyclales</taxon>
        <taxon>Rhodocyclaceae</taxon>
        <taxon>Azospira</taxon>
    </lineage>
</organism>
<dbReference type="EMBL" id="CP064782">
    <property type="protein sequence ID" value="QWT50268.1"/>
    <property type="molecule type" value="Genomic_DNA"/>
</dbReference>
<evidence type="ECO:0000313" key="4">
    <source>
        <dbReference type="EMBL" id="QWT50268.1"/>
    </source>
</evidence>
<feature type="domain" description="N-acetyltransferase" evidence="3">
    <location>
        <begin position="6"/>
        <end position="153"/>
    </location>
</feature>
<name>A0A975XVW3_9RHOO</name>
<evidence type="ECO:0000313" key="5">
    <source>
        <dbReference type="Proteomes" id="UP000683428"/>
    </source>
</evidence>